<feature type="compositionally biased region" description="Basic and acidic residues" evidence="1">
    <location>
        <begin position="132"/>
        <end position="159"/>
    </location>
</feature>
<organism evidence="2 3">
    <name type="scientific">Strongylus vulgaris</name>
    <name type="common">Blood worm</name>
    <dbReference type="NCBI Taxonomy" id="40348"/>
    <lineage>
        <taxon>Eukaryota</taxon>
        <taxon>Metazoa</taxon>
        <taxon>Ecdysozoa</taxon>
        <taxon>Nematoda</taxon>
        <taxon>Chromadorea</taxon>
        <taxon>Rhabditida</taxon>
        <taxon>Rhabditina</taxon>
        <taxon>Rhabditomorpha</taxon>
        <taxon>Strongyloidea</taxon>
        <taxon>Strongylidae</taxon>
        <taxon>Strongylus</taxon>
    </lineage>
</organism>
<dbReference type="Proteomes" id="UP000270094">
    <property type="component" value="Unassembled WGS sequence"/>
</dbReference>
<gene>
    <name evidence="2" type="ORF">SVUK_LOCUS19387</name>
</gene>
<feature type="region of interest" description="Disordered" evidence="1">
    <location>
        <begin position="123"/>
        <end position="182"/>
    </location>
</feature>
<accession>A0A3P7JWG4</accession>
<proteinExistence type="predicted"/>
<protein>
    <submittedName>
        <fullName evidence="2">Uncharacterized protein</fullName>
    </submittedName>
</protein>
<feature type="region of interest" description="Disordered" evidence="1">
    <location>
        <begin position="1"/>
        <end position="25"/>
    </location>
</feature>
<evidence type="ECO:0000313" key="3">
    <source>
        <dbReference type="Proteomes" id="UP000270094"/>
    </source>
</evidence>
<evidence type="ECO:0000256" key="1">
    <source>
        <dbReference type="SAM" id="MobiDB-lite"/>
    </source>
</evidence>
<sequence length="182" mass="19130">MNEVSHFNNAPPFRGRGGGGVGNAPTFFPAPVRGAMGPSYGRGGAQPPMMGMGVRGAMGPSYGRGGAQPPMMGMGGPGYRGRGMGRGMPYDYGRGRGRGAFREFFKKIHGGRKAHNLLSYLAGRGAGRGGMRGRDDKPYMRSGRDTENGEENRENHQSEKSASATGPPRSPEPQVGNGKEGT</sequence>
<keyword evidence="3" id="KW-1185">Reference proteome</keyword>
<dbReference type="AlphaFoldDB" id="A0A3P7JWG4"/>
<evidence type="ECO:0000313" key="2">
    <source>
        <dbReference type="EMBL" id="VDM84389.1"/>
    </source>
</evidence>
<dbReference type="EMBL" id="UYYB01129820">
    <property type="protein sequence ID" value="VDM84389.1"/>
    <property type="molecule type" value="Genomic_DNA"/>
</dbReference>
<dbReference type="OrthoDB" id="2588702at2759"/>
<name>A0A3P7JWG4_STRVU</name>
<reference evidence="2 3" key="1">
    <citation type="submission" date="2018-11" db="EMBL/GenBank/DDBJ databases">
        <authorList>
            <consortium name="Pathogen Informatics"/>
        </authorList>
    </citation>
    <scope>NUCLEOTIDE SEQUENCE [LARGE SCALE GENOMIC DNA]</scope>
</reference>